<dbReference type="Proteomes" id="UP000536773">
    <property type="component" value="Unassembled WGS sequence"/>
</dbReference>
<protein>
    <submittedName>
        <fullName evidence="2">Uncharacterized protein</fullName>
    </submittedName>
</protein>
<evidence type="ECO:0000256" key="1">
    <source>
        <dbReference type="SAM" id="Phobius"/>
    </source>
</evidence>
<dbReference type="RefSeq" id="WP_169013010.1">
    <property type="nucleotide sequence ID" value="NZ_JABBJH010000001.1"/>
</dbReference>
<feature type="transmembrane region" description="Helical" evidence="1">
    <location>
        <begin position="37"/>
        <end position="53"/>
    </location>
</feature>
<organism evidence="2 3">
    <name type="scientific">Megasphaera elsdenii</name>
    <dbReference type="NCBI Taxonomy" id="907"/>
    <lineage>
        <taxon>Bacteria</taxon>
        <taxon>Bacillati</taxon>
        <taxon>Bacillota</taxon>
        <taxon>Negativicutes</taxon>
        <taxon>Veillonellales</taxon>
        <taxon>Veillonellaceae</taxon>
        <taxon>Megasphaera</taxon>
    </lineage>
</organism>
<keyword evidence="1" id="KW-1133">Transmembrane helix</keyword>
<evidence type="ECO:0000313" key="2">
    <source>
        <dbReference type="EMBL" id="NMK38056.1"/>
    </source>
</evidence>
<sequence>MIMFISDFLFMLYIFTFFMTAIVLYKCIRTKKTKIKNIAIILIGVVYLIFYSYDSILVETIQCNRIAVSDAEGLSEKEIVNKILIHEFDHYKSERLFNKNKIFDYTINRIDGPIKIKDNDGMDKNYYDISYSVKTIDPAWIAGNGKNEGLWVNNKSGFFVLIKNNNQYILRHVGGL</sequence>
<dbReference type="AlphaFoldDB" id="A0A848EPT6"/>
<name>A0A848EPT6_MEGEL</name>
<feature type="transmembrane region" description="Helical" evidence="1">
    <location>
        <begin position="6"/>
        <end position="25"/>
    </location>
</feature>
<keyword evidence="1" id="KW-0472">Membrane</keyword>
<reference evidence="2 3" key="1">
    <citation type="submission" date="2020-04" db="EMBL/GenBank/DDBJ databases">
        <authorList>
            <person name="Hitch T.C.A."/>
            <person name="Wylensek D."/>
            <person name="Clavel T."/>
        </authorList>
    </citation>
    <scope>NUCLEOTIDE SEQUENCE [LARGE SCALE GENOMIC DNA]</scope>
    <source>
        <strain evidence="2 3">WCA-386-APC-2A</strain>
    </source>
</reference>
<accession>A0A848EPT6</accession>
<keyword evidence="1" id="KW-0812">Transmembrane</keyword>
<evidence type="ECO:0000313" key="3">
    <source>
        <dbReference type="Proteomes" id="UP000536773"/>
    </source>
</evidence>
<proteinExistence type="predicted"/>
<gene>
    <name evidence="2" type="ORF">HG933_01385</name>
</gene>
<dbReference type="EMBL" id="JABBJH010000001">
    <property type="protein sequence ID" value="NMK38056.1"/>
    <property type="molecule type" value="Genomic_DNA"/>
</dbReference>
<comment type="caution">
    <text evidence="2">The sequence shown here is derived from an EMBL/GenBank/DDBJ whole genome shotgun (WGS) entry which is preliminary data.</text>
</comment>